<evidence type="ECO:0000313" key="1">
    <source>
        <dbReference type="EMBL" id="ADG68502.1"/>
    </source>
</evidence>
<reference evidence="1 2" key="1">
    <citation type="journal article" date="2010" name="Stand. Genomic Sci.">
        <title>Complete genome sequence of Planctomyces limnophilus type strain (Mu 290).</title>
        <authorList>
            <person name="Labutti K."/>
            <person name="Sikorski J."/>
            <person name="Schneider S."/>
            <person name="Nolan M."/>
            <person name="Lucas S."/>
            <person name="Glavina Del Rio T."/>
            <person name="Tice H."/>
            <person name="Cheng J.F."/>
            <person name="Goodwin L."/>
            <person name="Pitluck S."/>
            <person name="Liolios K."/>
            <person name="Ivanova N."/>
            <person name="Mavromatis K."/>
            <person name="Mikhailova N."/>
            <person name="Pati A."/>
            <person name="Chen A."/>
            <person name="Palaniappan K."/>
            <person name="Land M."/>
            <person name="Hauser L."/>
            <person name="Chang Y.J."/>
            <person name="Jeffries C.D."/>
            <person name="Tindall B.J."/>
            <person name="Rohde M."/>
            <person name="Goker M."/>
            <person name="Woyke T."/>
            <person name="Bristow J."/>
            <person name="Eisen J.A."/>
            <person name="Markowitz V."/>
            <person name="Hugenholtz P."/>
            <person name="Kyrpides N.C."/>
            <person name="Klenk H.P."/>
            <person name="Lapidus A."/>
        </authorList>
    </citation>
    <scope>NUCLEOTIDE SEQUENCE [LARGE SCALE GENOMIC DNA]</scope>
    <source>
        <strain evidence="2">ATCC 43296 / DSM 3776 / IFAM 1008 / Mu 290</strain>
    </source>
</reference>
<dbReference type="HOGENOM" id="CLU_3064613_0_0_0"/>
<organism evidence="1 2">
    <name type="scientific">Planctopirus limnophila (strain ATCC 43296 / DSM 3776 / IFAM 1008 / Mu 290)</name>
    <name type="common">Planctomyces limnophilus</name>
    <dbReference type="NCBI Taxonomy" id="521674"/>
    <lineage>
        <taxon>Bacteria</taxon>
        <taxon>Pseudomonadati</taxon>
        <taxon>Planctomycetota</taxon>
        <taxon>Planctomycetia</taxon>
        <taxon>Planctomycetales</taxon>
        <taxon>Planctomycetaceae</taxon>
        <taxon>Planctopirus</taxon>
    </lineage>
</organism>
<sequence>MTPWVCLFVFYTVPEADICQAVFRIHPDDVTSQMMSRISRTAATTEFRIPPSP</sequence>
<name>D5SQP0_PLAL2</name>
<dbReference type="EMBL" id="CP001744">
    <property type="protein sequence ID" value="ADG68502.1"/>
    <property type="molecule type" value="Genomic_DNA"/>
</dbReference>
<proteinExistence type="predicted"/>
<dbReference type="KEGG" id="plm:Plim_2679"/>
<keyword evidence="2" id="KW-1185">Reference proteome</keyword>
<dbReference type="Proteomes" id="UP000002220">
    <property type="component" value="Chromosome"/>
</dbReference>
<dbReference type="AlphaFoldDB" id="D5SQP0"/>
<evidence type="ECO:0000313" key="2">
    <source>
        <dbReference type="Proteomes" id="UP000002220"/>
    </source>
</evidence>
<accession>D5SQP0</accession>
<protein>
    <submittedName>
        <fullName evidence="1">Uncharacterized protein</fullName>
    </submittedName>
</protein>
<gene>
    <name evidence="1" type="ordered locus">Plim_2679</name>
</gene>